<organism evidence="1 2">
    <name type="scientific">Mastigocoleus testarum BC008</name>
    <dbReference type="NCBI Taxonomy" id="371196"/>
    <lineage>
        <taxon>Bacteria</taxon>
        <taxon>Bacillati</taxon>
        <taxon>Cyanobacteriota</taxon>
        <taxon>Cyanophyceae</taxon>
        <taxon>Nostocales</taxon>
        <taxon>Hapalosiphonaceae</taxon>
        <taxon>Mastigocoleus</taxon>
    </lineage>
</organism>
<dbReference type="AlphaFoldDB" id="A0A0V7ZCK6"/>
<evidence type="ECO:0000313" key="2">
    <source>
        <dbReference type="Proteomes" id="UP000053372"/>
    </source>
</evidence>
<accession>A0A0V7ZCK6</accession>
<dbReference type="Proteomes" id="UP000053372">
    <property type="component" value="Unassembled WGS sequence"/>
</dbReference>
<comment type="caution">
    <text evidence="1">The sequence shown here is derived from an EMBL/GenBank/DDBJ whole genome shotgun (WGS) entry which is preliminary data.</text>
</comment>
<evidence type="ECO:0000313" key="1">
    <source>
        <dbReference type="EMBL" id="KST62243.1"/>
    </source>
</evidence>
<name>A0A0V7ZCK6_9CYAN</name>
<reference evidence="1 2" key="1">
    <citation type="journal article" date="2015" name="Genome Announc.">
        <title>Draft Genome of the Euendolithic (true boring) Cyanobacterium Mastigocoleus testarum strain BC008.</title>
        <authorList>
            <person name="Guida B.S."/>
            <person name="Garcia-Pichel F."/>
        </authorList>
    </citation>
    <scope>NUCLEOTIDE SEQUENCE [LARGE SCALE GENOMIC DNA]</scope>
    <source>
        <strain evidence="1 2">BC008</strain>
    </source>
</reference>
<gene>
    <name evidence="1" type="ORF">BC008_08725</name>
</gene>
<evidence type="ECO:0008006" key="3">
    <source>
        <dbReference type="Google" id="ProtNLM"/>
    </source>
</evidence>
<protein>
    <recommendedName>
        <fullName evidence="3">CopG family transcriptional regulator</fullName>
    </recommendedName>
</protein>
<proteinExistence type="predicted"/>
<sequence length="66" mass="7973">MTQNKSNKNMPGDRHKFKDRIVVRLSSEKKELFKKACQVREVSQSEMFLYWIDKFIDETDFTDEII</sequence>
<dbReference type="EMBL" id="LMTZ01000161">
    <property type="protein sequence ID" value="KST62243.1"/>
    <property type="molecule type" value="Genomic_DNA"/>
</dbReference>
<keyword evidence="2" id="KW-1185">Reference proteome</keyword>